<evidence type="ECO:0000313" key="2">
    <source>
        <dbReference type="Proteomes" id="UP000186917"/>
    </source>
</evidence>
<evidence type="ECO:0000313" key="1">
    <source>
        <dbReference type="EMBL" id="SIT31625.1"/>
    </source>
</evidence>
<dbReference type="EMBL" id="FTOR01000010">
    <property type="protein sequence ID" value="SIT31625.1"/>
    <property type="molecule type" value="Genomic_DNA"/>
</dbReference>
<dbReference type="RefSeq" id="WP_076381812.1">
    <property type="nucleotide sequence ID" value="NZ_AP017422.1"/>
</dbReference>
<dbReference type="AlphaFoldDB" id="A0A173MAL7"/>
<dbReference type="InterPro" id="IPR008000">
    <property type="entry name" value="Rham/fucose_mutarotase"/>
</dbReference>
<dbReference type="GO" id="GO:0016857">
    <property type="term" value="F:racemase and epimerase activity, acting on carbohydrates and derivatives"/>
    <property type="evidence" value="ECO:0007669"/>
    <property type="project" value="InterPro"/>
</dbReference>
<dbReference type="PANTHER" id="PTHR43239">
    <property type="entry name" value="UPF0734 PROTEIN DDB_G0273871/DDB_G0273177"/>
    <property type="match status" value="1"/>
</dbReference>
<accession>A0A173MAL7</accession>
<dbReference type="InterPro" id="IPR052996">
    <property type="entry name" value="Carb_Metab_Mutarotase"/>
</dbReference>
<dbReference type="KEGG" id="fln:FLA_0500"/>
<organism evidence="1 2">
    <name type="scientific">Filimonas lacunae</name>
    <dbReference type="NCBI Taxonomy" id="477680"/>
    <lineage>
        <taxon>Bacteria</taxon>
        <taxon>Pseudomonadati</taxon>
        <taxon>Bacteroidota</taxon>
        <taxon>Chitinophagia</taxon>
        <taxon>Chitinophagales</taxon>
        <taxon>Chitinophagaceae</taxon>
        <taxon>Filimonas</taxon>
    </lineage>
</organism>
<reference evidence="2" key="1">
    <citation type="submission" date="2017-01" db="EMBL/GenBank/DDBJ databases">
        <authorList>
            <person name="Varghese N."/>
            <person name="Submissions S."/>
        </authorList>
    </citation>
    <scope>NUCLEOTIDE SEQUENCE [LARGE SCALE GENOMIC DNA]</scope>
    <source>
        <strain evidence="2">DSM 21054</strain>
    </source>
</reference>
<dbReference type="InterPro" id="IPR011008">
    <property type="entry name" value="Dimeric_a/b-barrel"/>
</dbReference>
<dbReference type="Proteomes" id="UP000186917">
    <property type="component" value="Unassembled WGS sequence"/>
</dbReference>
<dbReference type="STRING" id="477680.SAMN05421788_110240"/>
<dbReference type="Gene3D" id="3.30.70.100">
    <property type="match status" value="1"/>
</dbReference>
<sequence>MNNKRCFALDLVDDVKAIAEYEAYHQQVWPEILQSITQAGITDMEIYRAGNRLFMIMTVSETFDAIEKAAADAANAKVQEWETLMGKYQQAIPAALPGEKWTRMNRIFSLASQWKQK</sequence>
<proteinExistence type="predicted"/>
<protein>
    <submittedName>
        <fullName evidence="1">L-rhamnose mutarotase</fullName>
    </submittedName>
</protein>
<dbReference type="OrthoDB" id="1430580at2"/>
<name>A0A173MAL7_9BACT</name>
<dbReference type="PANTHER" id="PTHR43239:SF1">
    <property type="entry name" value="UPF0734 PROTEIN DDB_G0273871_DDB_G0273177"/>
    <property type="match status" value="1"/>
</dbReference>
<gene>
    <name evidence="1" type="ORF">SAMN05421788_110240</name>
</gene>
<keyword evidence="2" id="KW-1185">Reference proteome</keyword>
<dbReference type="SUPFAM" id="SSF54909">
    <property type="entry name" value="Dimeric alpha+beta barrel"/>
    <property type="match status" value="1"/>
</dbReference>
<dbReference type="Pfam" id="PF05336">
    <property type="entry name" value="rhaM"/>
    <property type="match status" value="1"/>
</dbReference>